<sequence>MSPFDSPPKPTKPLAYHRILSPTCSIKVSPLCLGGISIGSSWSSMFGENEEPFCLLDAYYSSGGNLIDTASIYNSKASESLIGEWMEKRGNRDEMVIATKYTAAKNLHISLRDSLKKLRTDYIDILFVHWWDFGTSVEEIMTHLHAAVMSKQVLYLGVSNAPAWVVVKANEYARHNGMTPFSVYEAKWNATQRDAEAEIVPMCEDQGMGVMTFATLGGGSILTAKERAEKAEASRKPKNGERVSQPLTEDETKICEVLEAIAEEKKTSIQAIACAYLFSQTTYVIPIIGMQSVKHVEDMSSFLEVQLSPLESKRIQTAAKFDPRYPLNFAYQFKGNQEYHLGLTTRHNQQYQMAAYVNATPKQGPYGNLEALPEDH</sequence>
<dbReference type="GO" id="GO:0016491">
    <property type="term" value="F:oxidoreductase activity"/>
    <property type="evidence" value="ECO:0007669"/>
    <property type="project" value="UniProtKB-KW"/>
</dbReference>
<comment type="caution">
    <text evidence="6">The sequence shown here is derived from an EMBL/GenBank/DDBJ whole genome shotgun (WGS) entry which is preliminary data.</text>
</comment>
<organism evidence="6 7">
    <name type="scientific">Cadophora malorum</name>
    <dbReference type="NCBI Taxonomy" id="108018"/>
    <lineage>
        <taxon>Eukaryota</taxon>
        <taxon>Fungi</taxon>
        <taxon>Dikarya</taxon>
        <taxon>Ascomycota</taxon>
        <taxon>Pezizomycotina</taxon>
        <taxon>Leotiomycetes</taxon>
        <taxon>Helotiales</taxon>
        <taxon>Ploettnerulaceae</taxon>
        <taxon>Cadophora</taxon>
    </lineage>
</organism>
<feature type="region of interest" description="Disordered" evidence="4">
    <location>
        <begin position="227"/>
        <end position="247"/>
    </location>
</feature>
<dbReference type="SUPFAM" id="SSF51430">
    <property type="entry name" value="NAD(P)-linked oxidoreductase"/>
    <property type="match status" value="1"/>
</dbReference>
<dbReference type="OrthoDB" id="48988at2759"/>
<dbReference type="Pfam" id="PF00248">
    <property type="entry name" value="Aldo_ket_red"/>
    <property type="match status" value="1"/>
</dbReference>
<name>A0A8H7TF12_9HELO</name>
<dbReference type="PANTHER" id="PTHR43364:SF7">
    <property type="entry name" value="NADP-DEPENDENT OXIDOREDUCTASE DOMAIN-CONTAINING PROTEIN-RELATED"/>
    <property type="match status" value="1"/>
</dbReference>
<evidence type="ECO:0000259" key="5">
    <source>
        <dbReference type="Pfam" id="PF00248"/>
    </source>
</evidence>
<gene>
    <name evidence="6" type="ORF">IFR04_008974</name>
</gene>
<feature type="domain" description="NADP-dependent oxidoreductase" evidence="5">
    <location>
        <begin position="30"/>
        <end position="318"/>
    </location>
</feature>
<dbReference type="AlphaFoldDB" id="A0A8H7TF12"/>
<dbReference type="InterPro" id="IPR036812">
    <property type="entry name" value="NAD(P)_OxRdtase_dom_sf"/>
</dbReference>
<keyword evidence="7" id="KW-1185">Reference proteome</keyword>
<proteinExistence type="inferred from homology"/>
<dbReference type="InterPro" id="IPR050523">
    <property type="entry name" value="AKR_Detox_Biosynth"/>
</dbReference>
<evidence type="ECO:0000256" key="3">
    <source>
        <dbReference type="ARBA" id="ARBA00038157"/>
    </source>
</evidence>
<comment type="similarity">
    <text evidence="3">Belongs to the aldo/keto reductase family. Aldo/keto reductase 2 subfamily.</text>
</comment>
<dbReference type="InterPro" id="IPR023210">
    <property type="entry name" value="NADP_OxRdtase_dom"/>
</dbReference>
<evidence type="ECO:0000256" key="2">
    <source>
        <dbReference type="ARBA" id="ARBA00023002"/>
    </source>
</evidence>
<evidence type="ECO:0000256" key="1">
    <source>
        <dbReference type="ARBA" id="ARBA00022857"/>
    </source>
</evidence>
<feature type="compositionally biased region" description="Basic and acidic residues" evidence="4">
    <location>
        <begin position="227"/>
        <end position="241"/>
    </location>
</feature>
<evidence type="ECO:0000256" key="4">
    <source>
        <dbReference type="SAM" id="MobiDB-lite"/>
    </source>
</evidence>
<evidence type="ECO:0000313" key="7">
    <source>
        <dbReference type="Proteomes" id="UP000664132"/>
    </source>
</evidence>
<dbReference type="EMBL" id="JAFJYH010000142">
    <property type="protein sequence ID" value="KAG4417920.1"/>
    <property type="molecule type" value="Genomic_DNA"/>
</dbReference>
<dbReference type="PANTHER" id="PTHR43364">
    <property type="entry name" value="NADH-SPECIFIC METHYLGLYOXAL REDUCTASE-RELATED"/>
    <property type="match status" value="1"/>
</dbReference>
<keyword evidence="1" id="KW-0521">NADP</keyword>
<accession>A0A8H7TF12</accession>
<keyword evidence="2" id="KW-0560">Oxidoreductase</keyword>
<dbReference type="Proteomes" id="UP000664132">
    <property type="component" value="Unassembled WGS sequence"/>
</dbReference>
<reference evidence="6" key="1">
    <citation type="submission" date="2021-02" db="EMBL/GenBank/DDBJ databases">
        <title>Genome sequence Cadophora malorum strain M34.</title>
        <authorList>
            <person name="Stefanovic E."/>
            <person name="Vu D."/>
            <person name="Scully C."/>
            <person name="Dijksterhuis J."/>
            <person name="Roader J."/>
            <person name="Houbraken J."/>
        </authorList>
    </citation>
    <scope>NUCLEOTIDE SEQUENCE</scope>
    <source>
        <strain evidence="6">M34</strain>
    </source>
</reference>
<evidence type="ECO:0000313" key="6">
    <source>
        <dbReference type="EMBL" id="KAG4417920.1"/>
    </source>
</evidence>
<protein>
    <recommendedName>
        <fullName evidence="5">NADP-dependent oxidoreductase domain-containing protein</fullName>
    </recommendedName>
</protein>
<dbReference type="Gene3D" id="3.20.20.100">
    <property type="entry name" value="NADP-dependent oxidoreductase domain"/>
    <property type="match status" value="1"/>
</dbReference>